<reference evidence="1 2" key="1">
    <citation type="journal article" date="2018" name="Mycol. Prog.">
        <title>Coniella lustricola, a new species from submerged detritus.</title>
        <authorList>
            <person name="Raudabaugh D.B."/>
            <person name="Iturriaga T."/>
            <person name="Carver A."/>
            <person name="Mondo S."/>
            <person name="Pangilinan J."/>
            <person name="Lipzen A."/>
            <person name="He G."/>
            <person name="Amirebrahimi M."/>
            <person name="Grigoriev I.V."/>
            <person name="Miller A.N."/>
        </authorList>
    </citation>
    <scope>NUCLEOTIDE SEQUENCE [LARGE SCALE GENOMIC DNA]</scope>
    <source>
        <strain evidence="1 2">B22-T-1</strain>
    </source>
</reference>
<gene>
    <name evidence="1" type="ORF">BD289DRAFT_444757</name>
</gene>
<dbReference type="Proteomes" id="UP000241462">
    <property type="component" value="Unassembled WGS sequence"/>
</dbReference>
<evidence type="ECO:0000313" key="2">
    <source>
        <dbReference type="Proteomes" id="UP000241462"/>
    </source>
</evidence>
<evidence type="ECO:0000313" key="1">
    <source>
        <dbReference type="EMBL" id="PSR77854.1"/>
    </source>
</evidence>
<keyword evidence="2" id="KW-1185">Reference proteome</keyword>
<proteinExistence type="predicted"/>
<sequence length="156" mass="17589">MAVSISECAVHDGVDRRKPHKIKTLLKAWHFGSRYCTRPSHPGPGRVQRLALHRLPCSLQLPSPATGKCPNIANVTVLLATLERCHVVASIGRFERAKRWWRCRCRPHEQGTQRRRGWWLRADARMPVSPRAQDAQSRSATACKFAHATTSTLHGT</sequence>
<name>A0A2T2ZVJ5_9PEZI</name>
<dbReference type="AlphaFoldDB" id="A0A2T2ZVJ5"/>
<protein>
    <submittedName>
        <fullName evidence="1">Uncharacterized protein</fullName>
    </submittedName>
</protein>
<dbReference type="EMBL" id="KZ678633">
    <property type="protein sequence ID" value="PSR77854.1"/>
    <property type="molecule type" value="Genomic_DNA"/>
</dbReference>
<dbReference type="InParanoid" id="A0A2T2ZVJ5"/>
<accession>A0A2T2ZVJ5</accession>
<organism evidence="1 2">
    <name type="scientific">Coniella lustricola</name>
    <dbReference type="NCBI Taxonomy" id="2025994"/>
    <lineage>
        <taxon>Eukaryota</taxon>
        <taxon>Fungi</taxon>
        <taxon>Dikarya</taxon>
        <taxon>Ascomycota</taxon>
        <taxon>Pezizomycotina</taxon>
        <taxon>Sordariomycetes</taxon>
        <taxon>Sordariomycetidae</taxon>
        <taxon>Diaporthales</taxon>
        <taxon>Schizoparmaceae</taxon>
        <taxon>Coniella</taxon>
    </lineage>
</organism>